<dbReference type="Proteomes" id="UP000008850">
    <property type="component" value="Chromosome"/>
</dbReference>
<dbReference type="RefSeq" id="WP_014132169.1">
    <property type="nucleotide sequence ID" value="NC_016078.1"/>
</dbReference>
<dbReference type="CDD" id="cd07377">
    <property type="entry name" value="WHTH_GntR"/>
    <property type="match status" value="1"/>
</dbReference>
<dbReference type="InterPro" id="IPR008920">
    <property type="entry name" value="TF_FadR/GntR_C"/>
</dbReference>
<dbReference type="eggNOG" id="COG2186">
    <property type="taxonomic scope" value="Bacteria"/>
</dbReference>
<evidence type="ECO:0000313" key="6">
    <source>
        <dbReference type="Proteomes" id="UP000008850"/>
    </source>
</evidence>
<dbReference type="SUPFAM" id="SSF48008">
    <property type="entry name" value="GntR ligand-binding domain-like"/>
    <property type="match status" value="1"/>
</dbReference>
<evidence type="ECO:0000259" key="4">
    <source>
        <dbReference type="PROSITE" id="PS50949"/>
    </source>
</evidence>
<dbReference type="EMBL" id="CP003075">
    <property type="protein sequence ID" value="AEQ53022.1"/>
    <property type="molecule type" value="Genomic_DNA"/>
</dbReference>
<dbReference type="PANTHER" id="PTHR43537:SF44">
    <property type="entry name" value="GNTR FAMILY REGULATORY PROTEIN"/>
    <property type="match status" value="1"/>
</dbReference>
<dbReference type="SMART" id="SM00345">
    <property type="entry name" value="HTH_GNTR"/>
    <property type="match status" value="1"/>
</dbReference>
<keyword evidence="1" id="KW-0805">Transcription regulation</keyword>
<organism evidence="5 6">
    <name type="scientific">Pelagibacterium halotolerans (strain DSM 22347 / JCM 15775 / CGMCC 1.7692 / B2)</name>
    <dbReference type="NCBI Taxonomy" id="1082931"/>
    <lineage>
        <taxon>Bacteria</taxon>
        <taxon>Pseudomonadati</taxon>
        <taxon>Pseudomonadota</taxon>
        <taxon>Alphaproteobacteria</taxon>
        <taxon>Hyphomicrobiales</taxon>
        <taxon>Devosiaceae</taxon>
        <taxon>Pelagibacterium</taxon>
    </lineage>
</organism>
<dbReference type="PRINTS" id="PR00035">
    <property type="entry name" value="HTHGNTR"/>
</dbReference>
<keyword evidence="2" id="KW-0238">DNA-binding</keyword>
<dbReference type="Pfam" id="PF07729">
    <property type="entry name" value="FCD"/>
    <property type="match status" value="1"/>
</dbReference>
<dbReference type="STRING" id="1082931.KKY_3029"/>
<dbReference type="InterPro" id="IPR036390">
    <property type="entry name" value="WH_DNA-bd_sf"/>
</dbReference>
<keyword evidence="6" id="KW-1185">Reference proteome</keyword>
<dbReference type="HOGENOM" id="CLU_017584_9_1_5"/>
<gene>
    <name evidence="5" type="ordered locus">KKY_3029</name>
</gene>
<evidence type="ECO:0000256" key="3">
    <source>
        <dbReference type="ARBA" id="ARBA00023163"/>
    </source>
</evidence>
<keyword evidence="3" id="KW-0804">Transcription</keyword>
<dbReference type="Gene3D" id="1.10.10.10">
    <property type="entry name" value="Winged helix-like DNA-binding domain superfamily/Winged helix DNA-binding domain"/>
    <property type="match status" value="1"/>
</dbReference>
<dbReference type="AlphaFoldDB" id="G4RFM0"/>
<evidence type="ECO:0000256" key="1">
    <source>
        <dbReference type="ARBA" id="ARBA00023015"/>
    </source>
</evidence>
<dbReference type="PROSITE" id="PS50949">
    <property type="entry name" value="HTH_GNTR"/>
    <property type="match status" value="1"/>
</dbReference>
<dbReference type="SUPFAM" id="SSF46785">
    <property type="entry name" value="Winged helix' DNA-binding domain"/>
    <property type="match status" value="1"/>
</dbReference>
<accession>G4RFM0</accession>
<dbReference type="KEGG" id="phl:KKY_3029"/>
<protein>
    <submittedName>
        <fullName evidence="5">Putative D-glucarate or D-galactorate regulator, GntR family</fullName>
    </submittedName>
</protein>
<dbReference type="PANTHER" id="PTHR43537">
    <property type="entry name" value="TRANSCRIPTIONAL REGULATOR, GNTR FAMILY"/>
    <property type="match status" value="1"/>
</dbReference>
<evidence type="ECO:0000256" key="2">
    <source>
        <dbReference type="ARBA" id="ARBA00023125"/>
    </source>
</evidence>
<name>G4RFM0_PELHB</name>
<dbReference type="Gene3D" id="1.20.120.530">
    <property type="entry name" value="GntR ligand-binding domain-like"/>
    <property type="match status" value="1"/>
</dbReference>
<feature type="domain" description="HTH gntR-type" evidence="4">
    <location>
        <begin position="6"/>
        <end position="74"/>
    </location>
</feature>
<dbReference type="InterPro" id="IPR036388">
    <property type="entry name" value="WH-like_DNA-bd_sf"/>
</dbReference>
<dbReference type="GO" id="GO:0003700">
    <property type="term" value="F:DNA-binding transcription factor activity"/>
    <property type="evidence" value="ECO:0007669"/>
    <property type="project" value="InterPro"/>
</dbReference>
<dbReference type="InterPro" id="IPR011711">
    <property type="entry name" value="GntR_C"/>
</dbReference>
<evidence type="ECO:0000313" key="5">
    <source>
        <dbReference type="EMBL" id="AEQ53022.1"/>
    </source>
</evidence>
<dbReference type="GO" id="GO:0003677">
    <property type="term" value="F:DNA binding"/>
    <property type="evidence" value="ECO:0007669"/>
    <property type="project" value="UniProtKB-KW"/>
</dbReference>
<sequence>MHNRRNSLSQQVIETVGERIRSGRYGPGEKLPTEHELIEEFGVSRTVIREAIANLRAGGLVTPRQGVGVFVSETPFTQPFVLEAGGGGVLAEAVAVLELRIALEVEAAGLAAARRDGETLKAMGRALDAMDLAIAAGGEAIVPDLAFHRAIASGTGNYHFVNLFNYLGEYLVPRSRLNTSALAQESRGDYLRHINDEHMRVYEAIEAGDSEAARGAMRLHLVGSKERLAQGAG</sequence>
<dbReference type="Pfam" id="PF00392">
    <property type="entry name" value="GntR"/>
    <property type="match status" value="1"/>
</dbReference>
<dbReference type="InterPro" id="IPR000524">
    <property type="entry name" value="Tscrpt_reg_HTH_GntR"/>
</dbReference>
<reference evidence="5 6" key="1">
    <citation type="journal article" date="2012" name="J. Bacteriol.">
        <title>Complete genome sequence of Pelagibacterium halotolerans B2T.</title>
        <authorList>
            <person name="Huo Y.Y."/>
            <person name="Cheng H."/>
            <person name="Han X.F."/>
            <person name="Jiang X.W."/>
            <person name="Sun C."/>
            <person name="Zhang X.Q."/>
            <person name="Zhu X.F."/>
            <person name="Liu Y.F."/>
            <person name="Li P.F."/>
            <person name="Ni P.X."/>
            <person name="Wu M."/>
        </authorList>
    </citation>
    <scope>NUCLEOTIDE SEQUENCE [LARGE SCALE GENOMIC DNA]</scope>
    <source>
        <strain evidence="6">DSM 22347 / JCM 15775 / CGMCC 1.7692 / B2</strain>
    </source>
</reference>
<dbReference type="SMART" id="SM00895">
    <property type="entry name" value="FCD"/>
    <property type="match status" value="1"/>
</dbReference>
<proteinExistence type="predicted"/>